<dbReference type="InterPro" id="IPR012334">
    <property type="entry name" value="Pectin_lyas_fold"/>
</dbReference>
<protein>
    <submittedName>
        <fullName evidence="3">Filamentous hemagglutinin N-terminal domain-containing protein</fullName>
    </submittedName>
</protein>
<dbReference type="SMART" id="SM00912">
    <property type="entry name" value="Haemagg_act"/>
    <property type="match status" value="1"/>
</dbReference>
<accession>A0A433MSW2</accession>
<name>A0A433MSW2_9BURK</name>
<dbReference type="SUPFAM" id="SSF51126">
    <property type="entry name" value="Pectin lyase-like"/>
    <property type="match status" value="1"/>
</dbReference>
<dbReference type="InterPro" id="IPR025157">
    <property type="entry name" value="Hemagglutinin_rpt"/>
</dbReference>
<dbReference type="Pfam" id="PF13332">
    <property type="entry name" value="Fil_haemagg_2"/>
    <property type="match status" value="4"/>
</dbReference>
<dbReference type="InterPro" id="IPR011050">
    <property type="entry name" value="Pectin_lyase_fold/virulence"/>
</dbReference>
<feature type="compositionally biased region" description="Polar residues" evidence="1">
    <location>
        <begin position="3174"/>
        <end position="3183"/>
    </location>
</feature>
<organism evidence="3 4">
    <name type="scientific">Variovorax guangxiensis</name>
    <dbReference type="NCBI Taxonomy" id="1775474"/>
    <lineage>
        <taxon>Bacteria</taxon>
        <taxon>Pseudomonadati</taxon>
        <taxon>Pseudomonadota</taxon>
        <taxon>Betaproteobacteria</taxon>
        <taxon>Burkholderiales</taxon>
        <taxon>Comamonadaceae</taxon>
        <taxon>Variovorax</taxon>
    </lineage>
</organism>
<reference evidence="3 4" key="1">
    <citation type="submission" date="2018-12" db="EMBL/GenBank/DDBJ databases">
        <title>The genome sequences of Variovorax guangxiensis DSM 27352.</title>
        <authorList>
            <person name="Gao J."/>
            <person name="Sun J."/>
        </authorList>
    </citation>
    <scope>NUCLEOTIDE SEQUENCE [LARGE SCALE GENOMIC DNA]</scope>
    <source>
        <strain evidence="3 4">DSM 27352</strain>
    </source>
</reference>
<sequence>MNKKLFRIIFNAARGMRMVVAETTVSTGKGSNTATTAAGAPAFAPMLLGVALTGLLSMPAAHAQIVANPMAPGGQRPTILVAPNGIPVINPTTPSAAGVSRNQYIQFDVSGRGVVVNNSRGNVQSTIGGWINGNPYLATGPARVIVNEVSSSNPSYINGPVEIAGQRAEFILANPSGIAVGGGTFINAAGVTLTTGQPQFNAFGGLDSYVVRGGTITINGTGLDVSKTDYAAILARAVQVNAAIYANDLKVVTGANTVSADRSQITPTTGTGAPPTFALDVSQLGGMFANHIFLVGTEAGLGVRNAGNIGASNGNLIVTSAGRLENTGTLEGTRVELASAGDIDNRGGTIRQTSSVGLTIAAPTLSNTNGGVIGIEPVSTPTAGTGGGTGAGTGGSAGTGGTTTSPSTPTSGTGTSSSGSTAAPAPAPFVPTSPGTITAAGSILNDGGRIYAGGPIALQTPQINNAGGTLSVATMAVTGPNFSNAGGTLNVSNSFSANVGQLDNTGGKLNAGSLNIATSGDLINTDGTLTSATDANLSVSGKVENTRGTISAAGALTANVAGATINNSGTLASNQALTLKSDSLQNTQGSIQSAQAGVQLGVTNALTNANGGSINAATDLGVQAGSLANGGSLRGGNDVTIAVGSALTNDGSITAGRNTTLTAGSVQSNNSGVLGAGIQSDGKLGSVGDLRVTASGALVADGTNLAAGNATLQGQSVDLSASQTSAANIAITATQGNVTTSKATVVTPGTLAVTANSNAAQTLVNDAGQLNAGQLQVKVSNLANTNGGEIVQTGTSATAIATSGTLNNDGGRIASNGQDLTLQGASITNASGKIEHAGGGALTLTGGNFSGTDGQITANNALVVAMSGTFNQDGSKAATSAKQITIDAGSLSNRGGQIVQTGSDATRITVVGAVDNTSGTIASNGNTNIAAGSLTSQGGTIRAAETSSLDLTVGGLLDNSNKGIIGAGGNTTIAAGSFNNNTGNVTAVGDLNATVGGAATNAGGTLAANGNTTVTAASLDNSAGATAAVNGILTVRTTGTTTNNSGTLQAGGTTTLDNRGLSNQGGKVFGNSLSIDTHGNALDNSAKGTIAATTAVDIKSGALNNDTGLAQSGAAMTIDTNGQALTNTNAAGYTSGQGGIASASTLDLKTGVLDNAAGFIGAKGAIGASTQSFSDTAGGQVIGQSTVTVNTNGATYDNSGGQTQAVGALTVNAGAVQNAGGLLRSSDTLTLNAANVNNASTSGTNQGIEGTNVAINATDLGNQTGAVRAAQNLTVTSGGTVDNSSGGLMSAGDTLKLVDPNAANPSAKTLSVVNTGGTLIAGTAAVLGSDGKVQTAAFGKLEIDAKGFSGDGTTVGVNDLRIALAQDVTNNVDVKAGGNLTYATTGKLTNNGKLLAGGTVTASGNDVENAVNAEISGTHTVINAAGTLTNRGLIDSQGSTQVNAGTLTNIGTGRIYGDAVSIAAGTLNNDAETANGVTKAGTIAARDSLDIGAGTINNREHALLFSSGDMFIGGALDSKRQATGKGGTLNNESASIESLGDMSIAMGSINNLDTHLKVATNSSTVSVPSIITMDGKSWEPFDAQGNLITWGDPSTRLVYHKAEDGTVSVIGKGWTNAVTNITVTEDSVTPGTADPARIVSGGNMRLDGHVYNRDSQIMAGGALDAPDVDNQATPGKRDTTVSAIWIGYNPNRPGKPPEDPLYIPPTTTTSTYKLTDYQPQEHLSATKGYNAGVAGYTTVGNVVGGSGGVASGGRQGAIVEVPSNVSGVIKASGASAGAATGTDGAASAGGQAVPMVVRTSTPNVTVPRASLFGLNGGNRYLIETDPRFANYRQWLSSDYLLDRLGLDPNNTLKRLGDGFYEQKLIREQVAQLTGYRYLDGFSSDEDQYAALMNAGATFAKEYGLRPGIALTPAQMAQLTSDIVWLVEQTVTLPDGSTQQVLVPQLYVRVRPGDINGNGAVLSADTLNIKGSGDLVNTGTIAGRTLLRIDADNINNLGGRISGGSVTLNAKTDLNNIGGSIDARDSLKIDAGRDINIRTTTQTNGYNTNVDRVAGLYVTNPGGTLIASAGRDVNLIGGIISNQGAGSYTSITAKNDVNLGTVTETRAMMGVSSTTSMAMASSQEFGSTISTNGTTILSAGRDVNARQATVDAGKGLLSVHADRDINIEAGEAKVLGNYSAQWSDKKTFSRTDNKLSGSFDATTSVGSKFSGGLVSIGAKNDINIIGSSISGKDGVAIVAERNLTVVEGRNTSNVSVELDQQKRGISALGAAMGFVMPSGKATTTGIEVKSDIAAPSTVTSGNGGILLQGNNGVFLQGVLVDAAKDVEILGGNVVIQAATNKQSVTGTTSSKSAWYDFGSMAILKDVGKGIKARETTATEVDTTTLTRTNINGANVSITAADTLALAGTTINTPGKVSLTADTLLMGTQTTEETTRTTSQGRDVVYQVNRDNGSTNQTTNYNQINAGSLSVTANHVQAGLGARDSIEQLSKQPGMGWVNQLANDPKLSGKIDWQRVEEVHKTWDYDKQGLTPEGAAIVTLVASYLSFGAAQGAGAAVGNSAAIGVGEGVALSGGGAFLTGTGLTISGVVGGAVTAGLTALAGQAAVALANNQGDLAGALHDLGSSANVKNLLTAIVTGGVLAGLDLNPLGLPAVGGGSQGFFTQLGQNLQASTARALVATAINGGSLEENLKNGLRTAFLDTLAAQSAFAIGQADIDGLTSNVAHVIAGCVVGAGRAGGTSGISSGSGCGAGAIGALVGHLTADLYNPDGNLAYQDQTVQISRLMAGLAGALVGGGQAAVDIASAAGANAAANNKLSGSQERKKRAELAACGDDLGCRITTSIKWDVVDKAQQGTITKLAAAKEAALLDPSKANLDTLSAALNDAAGLYQAFRNQNDTGGVRSMSNVVVAGVLALAQSCAAATDCSGYPLTPTQREVVGAAFVEFGLAAEGSIATSDLGRVAAIVEAVSSTAGITWKTASDLVGGLSTGVKQWFTGSATAAPLPPISPNIGKMIDAMGTPLASDTLASAAFRQKALDTAKAYETAGDEGLVALAKSLDAQLGNYKTINISRVTLEDGSTILVGSQSGGTVLSRDARDFLTANGIVPLAKGGVNVHAEGNSVNAIVTNIAEALPGVKIKSIVLAPSKPMCTNCESNSTIFQTTSGIPITNAPGVTFSNKASKNGTGTDRWLSYRGQ</sequence>
<feature type="domain" description="Filamentous haemagglutinin FhaB/tRNA nuclease CdiA-like TPS" evidence="2">
    <location>
        <begin position="83"/>
        <end position="203"/>
    </location>
</feature>
<dbReference type="InterPro" id="IPR010069">
    <property type="entry name" value="CdiA_FHA1_rpt"/>
</dbReference>
<feature type="compositionally biased region" description="Low complexity" evidence="1">
    <location>
        <begin position="402"/>
        <end position="424"/>
    </location>
</feature>
<dbReference type="Proteomes" id="UP000281118">
    <property type="component" value="Unassembled WGS sequence"/>
</dbReference>
<dbReference type="InterPro" id="IPR008638">
    <property type="entry name" value="FhaB/CdiA-like_TPS"/>
</dbReference>
<dbReference type="InterPro" id="IPR024973">
    <property type="entry name" value="ESPR"/>
</dbReference>
<dbReference type="Pfam" id="PF13018">
    <property type="entry name" value="ESPR"/>
    <property type="match status" value="1"/>
</dbReference>
<dbReference type="EMBL" id="RXFT01000016">
    <property type="protein sequence ID" value="RUR70928.1"/>
    <property type="molecule type" value="Genomic_DNA"/>
</dbReference>
<evidence type="ECO:0000313" key="3">
    <source>
        <dbReference type="EMBL" id="RUR70928.1"/>
    </source>
</evidence>
<feature type="region of interest" description="Disordered" evidence="1">
    <location>
        <begin position="3174"/>
        <end position="3193"/>
    </location>
</feature>
<dbReference type="NCBIfam" id="TIGR01901">
    <property type="entry name" value="adhes_NPXG"/>
    <property type="match status" value="1"/>
</dbReference>
<comment type="caution">
    <text evidence="3">The sequence shown here is derived from an EMBL/GenBank/DDBJ whole genome shotgun (WGS) entry which is preliminary data.</text>
</comment>
<evidence type="ECO:0000313" key="4">
    <source>
        <dbReference type="Proteomes" id="UP000281118"/>
    </source>
</evidence>
<proteinExistence type="predicted"/>
<dbReference type="RefSeq" id="WP_126025028.1">
    <property type="nucleotide sequence ID" value="NZ_RXFT01000016.1"/>
</dbReference>
<dbReference type="NCBIfam" id="TIGR01731">
    <property type="entry name" value="fil_hemag_20aa"/>
    <property type="match status" value="22"/>
</dbReference>
<gene>
    <name evidence="3" type="ORF">EJP67_28105</name>
</gene>
<feature type="compositionally biased region" description="Gly residues" evidence="1">
    <location>
        <begin position="384"/>
        <end position="401"/>
    </location>
</feature>
<dbReference type="Pfam" id="PF05860">
    <property type="entry name" value="TPS"/>
    <property type="match status" value="1"/>
</dbReference>
<dbReference type="Gene3D" id="2.160.20.10">
    <property type="entry name" value="Single-stranded right-handed beta-helix, Pectin lyase-like"/>
    <property type="match status" value="1"/>
</dbReference>
<dbReference type="OrthoDB" id="5666689at2"/>
<evidence type="ECO:0000259" key="2">
    <source>
        <dbReference type="SMART" id="SM00912"/>
    </source>
</evidence>
<dbReference type="GO" id="GO:0003824">
    <property type="term" value="F:catalytic activity"/>
    <property type="evidence" value="ECO:0007669"/>
    <property type="project" value="UniProtKB-ARBA"/>
</dbReference>
<feature type="region of interest" description="Disordered" evidence="1">
    <location>
        <begin position="378"/>
        <end position="434"/>
    </location>
</feature>
<evidence type="ECO:0000256" key="1">
    <source>
        <dbReference type="SAM" id="MobiDB-lite"/>
    </source>
</evidence>